<dbReference type="OrthoDB" id="9777057at2"/>
<dbReference type="InParanoid" id="S0EZ03"/>
<dbReference type="EMBL" id="HF951689">
    <property type="protein sequence ID" value="CCW35353.1"/>
    <property type="molecule type" value="Genomic_DNA"/>
</dbReference>
<dbReference type="InterPro" id="IPR050129">
    <property type="entry name" value="Zn_alcohol_dh"/>
</dbReference>
<dbReference type="PANTHER" id="PTHR43401">
    <property type="entry name" value="L-THREONINE 3-DEHYDROGENASE"/>
    <property type="match status" value="1"/>
</dbReference>
<name>S0EZ03_CHTCT</name>
<dbReference type="HOGENOM" id="CLU_026673_11_0_0"/>
<reference evidence="6" key="1">
    <citation type="submission" date="2013-03" db="EMBL/GenBank/DDBJ databases">
        <title>Genome sequence of Chthonomonas calidirosea, the first sequenced genome from the Armatimonadetes phylum (formally candidate division OP10).</title>
        <authorList>
            <person name="Lee K.C.Y."/>
            <person name="Morgan X.C."/>
            <person name="Dunfield P.F."/>
            <person name="Tamas I."/>
            <person name="Houghton K.M."/>
            <person name="Vyssotski M."/>
            <person name="Ryan J.L.J."/>
            <person name="Lagutin K."/>
            <person name="McDonald I.R."/>
            <person name="Stott M.B."/>
        </authorList>
    </citation>
    <scope>NUCLEOTIDE SEQUENCE [LARGE SCALE GENOMIC DNA]</scope>
    <source>
        <strain evidence="6">DSM 23976 / ICMP 18418 / T49</strain>
    </source>
</reference>
<dbReference type="InterPro" id="IPR036291">
    <property type="entry name" value="NAD(P)-bd_dom_sf"/>
</dbReference>
<protein>
    <submittedName>
        <fullName evidence="5">Threonine dehydrogenase and related Zn-dependent dehydrogenases</fullName>
        <ecNumber evidence="5">1.1.1.1</ecNumber>
    </submittedName>
</protein>
<feature type="domain" description="Enoyl reductase (ER)" evidence="4">
    <location>
        <begin position="8"/>
        <end position="334"/>
    </location>
</feature>
<dbReference type="PATRIC" id="fig|1303518.3.peg.1576"/>
<keyword evidence="3 5" id="KW-0560">Oxidoreductase</keyword>
<keyword evidence="2" id="KW-0862">Zinc</keyword>
<organism evidence="5 6">
    <name type="scientific">Chthonomonas calidirosea (strain DSM 23976 / ICMP 18418 / T49)</name>
    <dbReference type="NCBI Taxonomy" id="1303518"/>
    <lineage>
        <taxon>Bacteria</taxon>
        <taxon>Bacillati</taxon>
        <taxon>Armatimonadota</taxon>
        <taxon>Chthonomonadia</taxon>
        <taxon>Chthonomonadales</taxon>
        <taxon>Chthonomonadaceae</taxon>
        <taxon>Chthonomonas</taxon>
    </lineage>
</organism>
<dbReference type="RefSeq" id="WP_016482887.1">
    <property type="nucleotide sequence ID" value="NC_021487.1"/>
</dbReference>
<evidence type="ECO:0000313" key="6">
    <source>
        <dbReference type="Proteomes" id="UP000014227"/>
    </source>
</evidence>
<dbReference type="InterPro" id="IPR011032">
    <property type="entry name" value="GroES-like_sf"/>
</dbReference>
<dbReference type="STRING" id="454171.CP488_02559"/>
<dbReference type="Pfam" id="PF00107">
    <property type="entry name" value="ADH_zinc_N"/>
    <property type="match status" value="1"/>
</dbReference>
<dbReference type="eggNOG" id="COG1063">
    <property type="taxonomic scope" value="Bacteria"/>
</dbReference>
<dbReference type="SUPFAM" id="SSF51735">
    <property type="entry name" value="NAD(P)-binding Rossmann-fold domains"/>
    <property type="match status" value="1"/>
</dbReference>
<keyword evidence="6" id="KW-1185">Reference proteome</keyword>
<evidence type="ECO:0000256" key="3">
    <source>
        <dbReference type="ARBA" id="ARBA00023002"/>
    </source>
</evidence>
<dbReference type="InterPro" id="IPR013149">
    <property type="entry name" value="ADH-like_C"/>
</dbReference>
<dbReference type="InterPro" id="IPR013154">
    <property type="entry name" value="ADH-like_N"/>
</dbReference>
<accession>S0EZ03</accession>
<dbReference type="AlphaFoldDB" id="S0EZ03"/>
<gene>
    <name evidence="5" type="ORF">CCALI_01537</name>
</gene>
<keyword evidence="1" id="KW-0479">Metal-binding</keyword>
<dbReference type="SMART" id="SM00829">
    <property type="entry name" value="PKS_ER"/>
    <property type="match status" value="1"/>
</dbReference>
<dbReference type="KEGG" id="ccz:CCALI_01537"/>
<evidence type="ECO:0000256" key="1">
    <source>
        <dbReference type="ARBA" id="ARBA00022723"/>
    </source>
</evidence>
<dbReference type="Gene3D" id="3.90.180.10">
    <property type="entry name" value="Medium-chain alcohol dehydrogenases, catalytic domain"/>
    <property type="match status" value="1"/>
</dbReference>
<evidence type="ECO:0000313" key="5">
    <source>
        <dbReference type="EMBL" id="CCW35353.1"/>
    </source>
</evidence>
<evidence type="ECO:0000256" key="2">
    <source>
        <dbReference type="ARBA" id="ARBA00022833"/>
    </source>
</evidence>
<dbReference type="Pfam" id="PF08240">
    <property type="entry name" value="ADH_N"/>
    <property type="match status" value="1"/>
</dbReference>
<proteinExistence type="predicted"/>
<dbReference type="InterPro" id="IPR020843">
    <property type="entry name" value="ER"/>
</dbReference>
<dbReference type="SUPFAM" id="SSF50129">
    <property type="entry name" value="GroES-like"/>
    <property type="match status" value="1"/>
</dbReference>
<evidence type="ECO:0000259" key="4">
    <source>
        <dbReference type="SMART" id="SM00829"/>
    </source>
</evidence>
<dbReference type="PANTHER" id="PTHR43401:SF2">
    <property type="entry name" value="L-THREONINE 3-DEHYDROGENASE"/>
    <property type="match status" value="1"/>
</dbReference>
<dbReference type="GO" id="GO:0004022">
    <property type="term" value="F:alcohol dehydrogenase (NAD+) activity"/>
    <property type="evidence" value="ECO:0007669"/>
    <property type="project" value="UniProtKB-EC"/>
</dbReference>
<dbReference type="GO" id="GO:0046872">
    <property type="term" value="F:metal ion binding"/>
    <property type="evidence" value="ECO:0007669"/>
    <property type="project" value="UniProtKB-KW"/>
</dbReference>
<dbReference type="EC" id="1.1.1.1" evidence="5"/>
<sequence>MQAVRIVGKQRCELVECPKPSPWGDVVVIKVEVTPMCTEYKAYRDGYVVDWPGHEAAGEVAEIAQPGRVKVGDRVVVMPNYPCGRCWLCLRGEYIHCQHNLDILMTTGNMAGIATYAQFLLKPDWLLVPVPDDIPLHHAAMACCGLGPTFGAMERMRVNAFDTVLITGMGPVGLGGVINGVMRGAQVIAVEGHPYRAALARELGAAHVLDPQQTDVLQQIMEITKGVGVDKAIDCSGSAQAQRLLMEATRRKGEVTFVGEAGELTLHVSNDLLRKGLTLHGQWHYNLADTPRLMDLIRRASGLLEKFITHRLPLQRVQEAFETQLTGNCGKIVLEPWAHE</sequence>
<dbReference type="Proteomes" id="UP000014227">
    <property type="component" value="Chromosome I"/>
</dbReference>